<gene>
    <name evidence="2" type="ORF">SAMN05192584_11173</name>
</gene>
<organism evidence="2 3">
    <name type="scientific">Streptomyces pini</name>
    <dbReference type="NCBI Taxonomy" id="1520580"/>
    <lineage>
        <taxon>Bacteria</taxon>
        <taxon>Bacillati</taxon>
        <taxon>Actinomycetota</taxon>
        <taxon>Actinomycetes</taxon>
        <taxon>Kitasatosporales</taxon>
        <taxon>Streptomycetaceae</taxon>
        <taxon>Streptomyces</taxon>
    </lineage>
</organism>
<dbReference type="Proteomes" id="UP000198928">
    <property type="component" value="Unassembled WGS sequence"/>
</dbReference>
<evidence type="ECO:0000313" key="2">
    <source>
        <dbReference type="EMBL" id="SFK98573.1"/>
    </source>
</evidence>
<proteinExistence type="predicted"/>
<dbReference type="RefSeq" id="WP_093850514.1">
    <property type="nucleotide sequence ID" value="NZ_FOSG01000011.1"/>
</dbReference>
<dbReference type="AlphaFoldDB" id="A0A1I4DZZ9"/>
<feature type="region of interest" description="Disordered" evidence="1">
    <location>
        <begin position="61"/>
        <end position="90"/>
    </location>
</feature>
<sequence length="131" mass="13834">MRDEDIVAAARDIRAESSAPGANEPGFDTAALDALLRRASSGERVGDEILALLTSSAAVRRELSRRLPQEEDTDRSAADGPGYSGLPGFGEPSAEIVHRCPVCGYEYPLFEVGEPVPEECPDGHGPLALTA</sequence>
<feature type="compositionally biased region" description="Basic and acidic residues" evidence="1">
    <location>
        <begin position="61"/>
        <end position="77"/>
    </location>
</feature>
<name>A0A1I4DZZ9_9ACTN</name>
<evidence type="ECO:0000313" key="3">
    <source>
        <dbReference type="Proteomes" id="UP000198928"/>
    </source>
</evidence>
<reference evidence="3" key="1">
    <citation type="submission" date="2016-10" db="EMBL/GenBank/DDBJ databases">
        <authorList>
            <person name="Varghese N."/>
            <person name="Submissions S."/>
        </authorList>
    </citation>
    <scope>NUCLEOTIDE SEQUENCE [LARGE SCALE GENOMIC DNA]</scope>
    <source>
        <strain evidence="3">PL19</strain>
    </source>
</reference>
<keyword evidence="3" id="KW-1185">Reference proteome</keyword>
<protein>
    <submittedName>
        <fullName evidence="2">Uncharacterized protein</fullName>
    </submittedName>
</protein>
<dbReference type="EMBL" id="FOSG01000011">
    <property type="protein sequence ID" value="SFK98573.1"/>
    <property type="molecule type" value="Genomic_DNA"/>
</dbReference>
<evidence type="ECO:0000256" key="1">
    <source>
        <dbReference type="SAM" id="MobiDB-lite"/>
    </source>
</evidence>
<dbReference type="OrthoDB" id="4311273at2"/>
<accession>A0A1I4DZZ9</accession>